<dbReference type="EMBL" id="CM002871">
    <property type="protein sequence ID" value="KFK37606.1"/>
    <property type="molecule type" value="Genomic_DNA"/>
</dbReference>
<dbReference type="InterPro" id="IPR029061">
    <property type="entry name" value="THDP-binding"/>
</dbReference>
<dbReference type="PANTHER" id="PTHR43522">
    <property type="entry name" value="TRANSKETOLASE"/>
    <property type="match status" value="1"/>
</dbReference>
<dbReference type="eggNOG" id="KOG0523">
    <property type="taxonomic scope" value="Eukaryota"/>
</dbReference>
<name>A0A087H654_ARAAL</name>
<dbReference type="InterPro" id="IPR005474">
    <property type="entry name" value="Transketolase_N"/>
</dbReference>
<dbReference type="Proteomes" id="UP000029120">
    <property type="component" value="Chromosome 3"/>
</dbReference>
<dbReference type="SUPFAM" id="SSF52518">
    <property type="entry name" value="Thiamin diphosphate-binding fold (THDP-binding)"/>
    <property type="match status" value="1"/>
</dbReference>
<dbReference type="GO" id="GO:0006098">
    <property type="term" value="P:pentose-phosphate shunt"/>
    <property type="evidence" value="ECO:0007669"/>
    <property type="project" value="TreeGrafter"/>
</dbReference>
<evidence type="ECO:0000313" key="4">
    <source>
        <dbReference type="Proteomes" id="UP000029120"/>
    </source>
</evidence>
<keyword evidence="4" id="KW-1185">Reference proteome</keyword>
<accession>A0A087H654</accession>
<dbReference type="PANTHER" id="PTHR43522:SF14">
    <property type="entry name" value="TRANSKETOLASE-1, CHLOROPLASTIC"/>
    <property type="match status" value="1"/>
</dbReference>
<dbReference type="Gramene" id="KFK37606">
    <property type="protein sequence ID" value="KFK37606"/>
    <property type="gene ID" value="AALP_AA3G005100"/>
</dbReference>
<sequence length="71" mass="7989">MMKQKNVRFYFFGFMVLVNFIAFYDYVYDCALCSVGPLGQGIGNAVGLALAEKHLAATFNKPDVEVVDHYM</sequence>
<reference evidence="4" key="1">
    <citation type="journal article" date="2015" name="Nat. Plants">
        <title>Genome expansion of Arabis alpina linked with retrotransposition and reduced symmetric DNA methylation.</title>
        <authorList>
            <person name="Willing E.M."/>
            <person name="Rawat V."/>
            <person name="Mandakova T."/>
            <person name="Maumus F."/>
            <person name="James G.V."/>
            <person name="Nordstroem K.J."/>
            <person name="Becker C."/>
            <person name="Warthmann N."/>
            <person name="Chica C."/>
            <person name="Szarzynska B."/>
            <person name="Zytnicki M."/>
            <person name="Albani M.C."/>
            <person name="Kiefer C."/>
            <person name="Bergonzi S."/>
            <person name="Castaings L."/>
            <person name="Mateos J.L."/>
            <person name="Berns M.C."/>
            <person name="Bujdoso N."/>
            <person name="Piofczyk T."/>
            <person name="de Lorenzo L."/>
            <person name="Barrero-Sicilia C."/>
            <person name="Mateos I."/>
            <person name="Piednoel M."/>
            <person name="Hagmann J."/>
            <person name="Chen-Min-Tao R."/>
            <person name="Iglesias-Fernandez R."/>
            <person name="Schuster S.C."/>
            <person name="Alonso-Blanco C."/>
            <person name="Roudier F."/>
            <person name="Carbonero P."/>
            <person name="Paz-Ares J."/>
            <person name="Davis S.J."/>
            <person name="Pecinka A."/>
            <person name="Quesneville H."/>
            <person name="Colot V."/>
            <person name="Lysak M.A."/>
            <person name="Weigel D."/>
            <person name="Coupland G."/>
            <person name="Schneeberger K."/>
        </authorList>
    </citation>
    <scope>NUCLEOTIDE SEQUENCE [LARGE SCALE GENOMIC DNA]</scope>
    <source>
        <strain evidence="4">cv. Pajares</strain>
    </source>
</reference>
<dbReference type="InterPro" id="IPR033247">
    <property type="entry name" value="Transketolase_fam"/>
</dbReference>
<evidence type="ECO:0000259" key="2">
    <source>
        <dbReference type="Pfam" id="PF00456"/>
    </source>
</evidence>
<evidence type="ECO:0000256" key="1">
    <source>
        <dbReference type="SAM" id="Phobius"/>
    </source>
</evidence>
<feature type="domain" description="Transketolase N-terminal" evidence="2">
    <location>
        <begin position="34"/>
        <end position="71"/>
    </location>
</feature>
<keyword evidence="1" id="KW-0472">Membrane</keyword>
<keyword evidence="1" id="KW-0812">Transmembrane</keyword>
<feature type="transmembrane region" description="Helical" evidence="1">
    <location>
        <begin position="7"/>
        <end position="27"/>
    </location>
</feature>
<dbReference type="GO" id="GO:0005829">
    <property type="term" value="C:cytosol"/>
    <property type="evidence" value="ECO:0007669"/>
    <property type="project" value="TreeGrafter"/>
</dbReference>
<gene>
    <name evidence="3" type="ordered locus">AALP_Aa3g005100</name>
</gene>
<organism evidence="3 4">
    <name type="scientific">Arabis alpina</name>
    <name type="common">Alpine rock-cress</name>
    <dbReference type="NCBI Taxonomy" id="50452"/>
    <lineage>
        <taxon>Eukaryota</taxon>
        <taxon>Viridiplantae</taxon>
        <taxon>Streptophyta</taxon>
        <taxon>Embryophyta</taxon>
        <taxon>Tracheophyta</taxon>
        <taxon>Spermatophyta</taxon>
        <taxon>Magnoliopsida</taxon>
        <taxon>eudicotyledons</taxon>
        <taxon>Gunneridae</taxon>
        <taxon>Pentapetalae</taxon>
        <taxon>rosids</taxon>
        <taxon>malvids</taxon>
        <taxon>Brassicales</taxon>
        <taxon>Brassicaceae</taxon>
        <taxon>Arabideae</taxon>
        <taxon>Arabis</taxon>
    </lineage>
</organism>
<dbReference type="Pfam" id="PF00456">
    <property type="entry name" value="Transketolase_N"/>
    <property type="match status" value="1"/>
</dbReference>
<evidence type="ECO:0000313" key="3">
    <source>
        <dbReference type="EMBL" id="KFK37606.1"/>
    </source>
</evidence>
<keyword evidence="1" id="KW-1133">Transmembrane helix</keyword>
<dbReference type="AlphaFoldDB" id="A0A087H654"/>
<dbReference type="OrthoDB" id="1743492at2759"/>
<protein>
    <recommendedName>
        <fullName evidence="2">Transketolase N-terminal domain-containing protein</fullName>
    </recommendedName>
</protein>
<dbReference type="GO" id="GO:0004802">
    <property type="term" value="F:transketolase activity"/>
    <property type="evidence" value="ECO:0007669"/>
    <property type="project" value="TreeGrafter"/>
</dbReference>
<dbReference type="Gene3D" id="3.40.50.970">
    <property type="match status" value="1"/>
</dbReference>
<proteinExistence type="predicted"/>